<evidence type="ECO:0000313" key="3">
    <source>
        <dbReference type="Proteomes" id="UP000823775"/>
    </source>
</evidence>
<gene>
    <name evidence="2" type="ORF">HAX54_008464</name>
</gene>
<name>A0ABS8TD81_DATST</name>
<dbReference type="EMBL" id="JACEIK010001444">
    <property type="protein sequence ID" value="MCD7469417.1"/>
    <property type="molecule type" value="Genomic_DNA"/>
</dbReference>
<protein>
    <submittedName>
        <fullName evidence="2">Uncharacterized protein</fullName>
    </submittedName>
</protein>
<keyword evidence="3" id="KW-1185">Reference proteome</keyword>
<keyword evidence="1" id="KW-1133">Transmembrane helix</keyword>
<evidence type="ECO:0000256" key="1">
    <source>
        <dbReference type="SAM" id="Phobius"/>
    </source>
</evidence>
<reference evidence="2 3" key="1">
    <citation type="journal article" date="2021" name="BMC Genomics">
        <title>Datura genome reveals duplications of psychoactive alkaloid biosynthetic genes and high mutation rate following tissue culture.</title>
        <authorList>
            <person name="Rajewski A."/>
            <person name="Carter-House D."/>
            <person name="Stajich J."/>
            <person name="Litt A."/>
        </authorList>
    </citation>
    <scope>NUCLEOTIDE SEQUENCE [LARGE SCALE GENOMIC DNA]</scope>
    <source>
        <strain evidence="2">AR-01</strain>
    </source>
</reference>
<dbReference type="Proteomes" id="UP000823775">
    <property type="component" value="Unassembled WGS sequence"/>
</dbReference>
<comment type="caution">
    <text evidence="2">The sequence shown here is derived from an EMBL/GenBank/DDBJ whole genome shotgun (WGS) entry which is preliminary data.</text>
</comment>
<proteinExistence type="predicted"/>
<accession>A0ABS8TD81</accession>
<organism evidence="2 3">
    <name type="scientific">Datura stramonium</name>
    <name type="common">Jimsonweed</name>
    <name type="synonym">Common thornapple</name>
    <dbReference type="NCBI Taxonomy" id="4076"/>
    <lineage>
        <taxon>Eukaryota</taxon>
        <taxon>Viridiplantae</taxon>
        <taxon>Streptophyta</taxon>
        <taxon>Embryophyta</taxon>
        <taxon>Tracheophyta</taxon>
        <taxon>Spermatophyta</taxon>
        <taxon>Magnoliopsida</taxon>
        <taxon>eudicotyledons</taxon>
        <taxon>Gunneridae</taxon>
        <taxon>Pentapetalae</taxon>
        <taxon>asterids</taxon>
        <taxon>lamiids</taxon>
        <taxon>Solanales</taxon>
        <taxon>Solanaceae</taxon>
        <taxon>Solanoideae</taxon>
        <taxon>Datureae</taxon>
        <taxon>Datura</taxon>
    </lineage>
</organism>
<sequence length="102" mass="10801">MPVTCTISAISRFTDDAASLFTRLFSHRSCCSATTLLDFVAQFAGVLLLVIAASLFVAALLAVVEVHRCSVGGQQFVRCCHPPLSPSLAVSTTKSPLQSETI</sequence>
<keyword evidence="1" id="KW-0812">Transmembrane</keyword>
<evidence type="ECO:0000313" key="2">
    <source>
        <dbReference type="EMBL" id="MCD7469417.1"/>
    </source>
</evidence>
<keyword evidence="1" id="KW-0472">Membrane</keyword>
<feature type="transmembrane region" description="Helical" evidence="1">
    <location>
        <begin position="43"/>
        <end position="64"/>
    </location>
</feature>